<organism evidence="1">
    <name type="scientific">Spongospora subterranea</name>
    <dbReference type="NCBI Taxonomy" id="70186"/>
    <lineage>
        <taxon>Eukaryota</taxon>
        <taxon>Sar</taxon>
        <taxon>Rhizaria</taxon>
        <taxon>Endomyxa</taxon>
        <taxon>Phytomyxea</taxon>
        <taxon>Plasmodiophorida</taxon>
        <taxon>Plasmodiophoridae</taxon>
        <taxon>Spongospora</taxon>
    </lineage>
</organism>
<feature type="non-terminal residue" evidence="1">
    <location>
        <position position="1"/>
    </location>
</feature>
<dbReference type="EMBL" id="HACM01011987">
    <property type="protein sequence ID" value="CRZ12429.1"/>
    <property type="molecule type" value="Transcribed_RNA"/>
</dbReference>
<protein>
    <submittedName>
        <fullName evidence="1">Uncharacterized protein</fullName>
    </submittedName>
</protein>
<proteinExistence type="predicted"/>
<reference evidence="1" key="1">
    <citation type="submission" date="2015-04" db="EMBL/GenBank/DDBJ databases">
        <title>The genome sequence of the plant pathogenic Rhizarian Plasmodiophora brassicae reveals insights in its biotrophic life cycle and the origin of chitin synthesis.</title>
        <authorList>
            <person name="Schwelm A."/>
            <person name="Fogelqvist J."/>
            <person name="Knaust A."/>
            <person name="Julke S."/>
            <person name="Lilja T."/>
            <person name="Dhandapani V."/>
            <person name="Bonilla-Rosso G."/>
            <person name="Karlsson M."/>
            <person name="Shevchenko A."/>
            <person name="Choi S.R."/>
            <person name="Kim H.G."/>
            <person name="Park J.Y."/>
            <person name="Lim Y.P."/>
            <person name="Ludwig-Muller J."/>
            <person name="Dixelius C."/>
        </authorList>
    </citation>
    <scope>NUCLEOTIDE SEQUENCE</scope>
    <source>
        <tissue evidence="1">Potato root galls</tissue>
    </source>
</reference>
<sequence>YIRSIIAEKALEMFGIRLNTVFGSLVERDFDDCPIKYVKELFDSIQSDDENAAVKAYAAEFFIDPSVPVQLFLLSSTNAKKHYLEMVSKARADNVPFPLKISDALQNLKGNLYALRMKLSSSRVQAQGEIHSQTFFAIDHLALATGVLGDDNDHADYNQWLTKFQLNLEQESETLFLNCFDCVS</sequence>
<evidence type="ECO:0000313" key="1">
    <source>
        <dbReference type="EMBL" id="CRZ12429.1"/>
    </source>
</evidence>
<name>A0A0H5RUL4_9EUKA</name>
<accession>A0A0H5RUL4</accession>
<dbReference type="AlphaFoldDB" id="A0A0H5RUL4"/>
<feature type="non-terminal residue" evidence="1">
    <location>
        <position position="184"/>
    </location>
</feature>